<dbReference type="AlphaFoldDB" id="A0A9P8HCJ6"/>
<accession>A0A9P8HCJ6</accession>
<name>A0A9P8HCJ6_9HYPO</name>
<dbReference type="Proteomes" id="UP000826573">
    <property type="component" value="Unassembled WGS sequence"/>
</dbReference>
<keyword evidence="2" id="KW-1185">Reference proteome</keyword>
<comment type="caution">
    <text evidence="1">The sequence shown here is derived from an EMBL/GenBank/DDBJ whole genome shotgun (WGS) entry which is preliminary data.</text>
</comment>
<proteinExistence type="predicted"/>
<protein>
    <submittedName>
        <fullName evidence="1">Uncharacterized protein</fullName>
    </submittedName>
</protein>
<evidence type="ECO:0000313" key="1">
    <source>
        <dbReference type="EMBL" id="KAH0524998.1"/>
    </source>
</evidence>
<evidence type="ECO:0000313" key="2">
    <source>
        <dbReference type="Proteomes" id="UP000826573"/>
    </source>
</evidence>
<organism evidence="1 2">
    <name type="scientific">Trichoderma semiorbis</name>
    <dbReference type="NCBI Taxonomy" id="1491008"/>
    <lineage>
        <taxon>Eukaryota</taxon>
        <taxon>Fungi</taxon>
        <taxon>Dikarya</taxon>
        <taxon>Ascomycota</taxon>
        <taxon>Pezizomycotina</taxon>
        <taxon>Sordariomycetes</taxon>
        <taxon>Hypocreomycetidae</taxon>
        <taxon>Hypocreales</taxon>
        <taxon>Hypocreaceae</taxon>
        <taxon>Trichoderma</taxon>
    </lineage>
</organism>
<dbReference type="EMBL" id="JAIMJC010000005">
    <property type="protein sequence ID" value="KAH0524998.1"/>
    <property type="molecule type" value="Genomic_DNA"/>
</dbReference>
<gene>
    <name evidence="1" type="ORF">TsFJ059_007427</name>
</gene>
<reference evidence="1 2" key="1">
    <citation type="submission" date="2021-08" db="EMBL/GenBank/DDBJ databases">
        <title>The highly contiguous genome resource for Trichoderma semiorbis FJ059, a fungal antagonistic to plant pathogens.</title>
        <authorList>
            <person name="Liu T."/>
        </authorList>
    </citation>
    <scope>NUCLEOTIDE SEQUENCE [LARGE SCALE GENOMIC DNA]</scope>
    <source>
        <strain evidence="1 2">FJ059</strain>
    </source>
</reference>
<sequence length="99" mass="10699">MGFASHPSLYGGKDKRLFVQYGEDSPQHGSLYDSEWRANDVSTACEHSLGKLGIPEAQTLALSLTGSCMLLLQACHGKLGLDRDQAGLWTPGRLAYGFV</sequence>